<reference evidence="1" key="1">
    <citation type="journal article" date="2015" name="Nature">
        <title>Complex archaea that bridge the gap between prokaryotes and eukaryotes.</title>
        <authorList>
            <person name="Spang A."/>
            <person name="Saw J.H."/>
            <person name="Jorgensen S.L."/>
            <person name="Zaremba-Niedzwiedzka K."/>
            <person name="Martijn J."/>
            <person name="Lind A.E."/>
            <person name="van Eijk R."/>
            <person name="Schleper C."/>
            <person name="Guy L."/>
            <person name="Ettema T.J."/>
        </authorList>
    </citation>
    <scope>NUCLEOTIDE SEQUENCE</scope>
</reference>
<gene>
    <name evidence="1" type="ORF">LCGC14_0437980</name>
</gene>
<sequence length="112" mass="11845">MNQMTLWALCAALLACLGLAGALWWQSGTVSDLTAENGRLTRGLAAMQLQADQSRLAANVAAARATRASLMTIEANATIEAIRNLQLGECADAPIDPDLAVILGRRNVQPEN</sequence>
<name>A0A0F9VVD3_9ZZZZ</name>
<accession>A0A0F9VVD3</accession>
<comment type="caution">
    <text evidence="1">The sequence shown here is derived from an EMBL/GenBank/DDBJ whole genome shotgun (WGS) entry which is preliminary data.</text>
</comment>
<evidence type="ECO:0000313" key="1">
    <source>
        <dbReference type="EMBL" id="KKN69698.1"/>
    </source>
</evidence>
<proteinExistence type="predicted"/>
<dbReference type="EMBL" id="LAZR01000420">
    <property type="protein sequence ID" value="KKN69698.1"/>
    <property type="molecule type" value="Genomic_DNA"/>
</dbReference>
<protein>
    <submittedName>
        <fullName evidence="1">Uncharacterized protein</fullName>
    </submittedName>
</protein>
<organism evidence="1">
    <name type="scientific">marine sediment metagenome</name>
    <dbReference type="NCBI Taxonomy" id="412755"/>
    <lineage>
        <taxon>unclassified sequences</taxon>
        <taxon>metagenomes</taxon>
        <taxon>ecological metagenomes</taxon>
    </lineage>
</organism>
<dbReference type="AlphaFoldDB" id="A0A0F9VVD3"/>